<dbReference type="Pfam" id="PF06841">
    <property type="entry name" value="Phage_T4_gp19"/>
    <property type="match status" value="1"/>
</dbReference>
<evidence type="ECO:0000313" key="2">
    <source>
        <dbReference type="EMBL" id="MDR6241654.1"/>
    </source>
</evidence>
<organism evidence="2 3">
    <name type="scientific">Aureibacter tunicatorum</name>
    <dbReference type="NCBI Taxonomy" id="866807"/>
    <lineage>
        <taxon>Bacteria</taxon>
        <taxon>Pseudomonadati</taxon>
        <taxon>Bacteroidota</taxon>
        <taxon>Cytophagia</taxon>
        <taxon>Cytophagales</taxon>
        <taxon>Persicobacteraceae</taxon>
        <taxon>Aureibacter</taxon>
    </lineage>
</organism>
<dbReference type="AlphaFoldDB" id="A0AAE3XTZ5"/>
<accession>A0AAE3XTZ5</accession>
<gene>
    <name evidence="2" type="ORF">HNQ88_004741</name>
</gene>
<sequence>MAEDNGASQDSSMRPTPNNYFSVEISGLDGEIGFQKVDLPSMQVESHQYRAGNDPAGYDVKMPGKPSFGDLTLSKGQFKNDTTYDDLYKKISSNTFERATITIKQLDEQGSPSRTYTCKMCYPTSWQWGSFDANDSSPTMESITFSVESMELEN</sequence>
<dbReference type="GO" id="GO:0005198">
    <property type="term" value="F:structural molecule activity"/>
    <property type="evidence" value="ECO:0007669"/>
    <property type="project" value="InterPro"/>
</dbReference>
<dbReference type="Gene3D" id="2.30.110.20">
    <property type="entry name" value="Hcp1-like"/>
    <property type="match status" value="1"/>
</dbReference>
<dbReference type="InterPro" id="IPR036624">
    <property type="entry name" value="Hcp1-lik_sf"/>
</dbReference>
<protein>
    <submittedName>
        <fullName evidence="2">Phage tail-like protein</fullName>
    </submittedName>
</protein>
<dbReference type="EMBL" id="JAVDQD010000010">
    <property type="protein sequence ID" value="MDR6241654.1"/>
    <property type="molecule type" value="Genomic_DNA"/>
</dbReference>
<name>A0AAE3XTZ5_9BACT</name>
<keyword evidence="3" id="KW-1185">Reference proteome</keyword>
<evidence type="ECO:0000256" key="1">
    <source>
        <dbReference type="SAM" id="MobiDB-lite"/>
    </source>
</evidence>
<reference evidence="2" key="1">
    <citation type="submission" date="2023-07" db="EMBL/GenBank/DDBJ databases">
        <title>Genomic Encyclopedia of Type Strains, Phase IV (KMG-IV): sequencing the most valuable type-strain genomes for metagenomic binning, comparative biology and taxonomic classification.</title>
        <authorList>
            <person name="Goeker M."/>
        </authorList>
    </citation>
    <scope>NUCLEOTIDE SEQUENCE</scope>
    <source>
        <strain evidence="2">DSM 26174</strain>
    </source>
</reference>
<dbReference type="PANTHER" id="PTHR38009">
    <property type="entry name" value="CONSERVED HYPOTHETICAL PHAGE TAIL PROTEIN"/>
    <property type="match status" value="1"/>
</dbReference>
<dbReference type="PANTHER" id="PTHR38009:SF1">
    <property type="entry name" value="CONSERVED HYPOTHETICAL PHAGE TAIL PROTEIN"/>
    <property type="match status" value="1"/>
</dbReference>
<evidence type="ECO:0000313" key="3">
    <source>
        <dbReference type="Proteomes" id="UP001185092"/>
    </source>
</evidence>
<feature type="region of interest" description="Disordered" evidence="1">
    <location>
        <begin position="1"/>
        <end position="20"/>
    </location>
</feature>
<dbReference type="InterPro" id="IPR010667">
    <property type="entry name" value="Phage_T4_Gp19"/>
</dbReference>
<dbReference type="RefSeq" id="WP_309942608.1">
    <property type="nucleotide sequence ID" value="NZ_AP025308.1"/>
</dbReference>
<comment type="caution">
    <text evidence="2">The sequence shown here is derived from an EMBL/GenBank/DDBJ whole genome shotgun (WGS) entry which is preliminary data.</text>
</comment>
<proteinExistence type="predicted"/>
<dbReference type="Proteomes" id="UP001185092">
    <property type="component" value="Unassembled WGS sequence"/>
</dbReference>
<dbReference type="InterPro" id="IPR011747">
    <property type="entry name" value="CHP02241"/>
</dbReference>